<reference evidence="2 3" key="2">
    <citation type="submission" date="2018-11" db="EMBL/GenBank/DDBJ databases">
        <authorList>
            <consortium name="Pathogen Informatics"/>
        </authorList>
    </citation>
    <scope>NUCLEOTIDE SEQUENCE [LARGE SCALE GENOMIC DNA]</scope>
</reference>
<dbReference type="EMBL" id="UYSL01024983">
    <property type="protein sequence ID" value="VDL84019.1"/>
    <property type="molecule type" value="Genomic_DNA"/>
</dbReference>
<organism evidence="4">
    <name type="scientific">Nippostrongylus brasiliensis</name>
    <name type="common">Rat hookworm</name>
    <dbReference type="NCBI Taxonomy" id="27835"/>
    <lineage>
        <taxon>Eukaryota</taxon>
        <taxon>Metazoa</taxon>
        <taxon>Ecdysozoa</taxon>
        <taxon>Nematoda</taxon>
        <taxon>Chromadorea</taxon>
        <taxon>Rhabditida</taxon>
        <taxon>Rhabditina</taxon>
        <taxon>Rhabditomorpha</taxon>
        <taxon>Strongyloidea</taxon>
        <taxon>Heligmosomidae</taxon>
        <taxon>Nippostrongylus</taxon>
    </lineage>
</organism>
<dbReference type="AlphaFoldDB" id="A0A0N4YSQ9"/>
<reference evidence="4" key="1">
    <citation type="submission" date="2017-02" db="UniProtKB">
        <authorList>
            <consortium name="WormBaseParasite"/>
        </authorList>
    </citation>
    <scope>IDENTIFICATION</scope>
</reference>
<evidence type="ECO:0000256" key="1">
    <source>
        <dbReference type="SAM" id="MobiDB-lite"/>
    </source>
</evidence>
<sequence length="202" mass="22366">MKKVQPEDTYVGFEGTIRFDNIPKTVLSPIDPIGTVNIAGEGYLKESTVSTGVEKTRSALSENGGGDLSDRRGASRSGAHTYYDESDEAAAHLRAQAKLQLIASTLAELRAEQGHSVSDINLPSTSKEREQRDYEQFFDEPRTKNYLDTHTLHFVLVIAYGIEYPLTFFSAAFCELCSALCKARDLNHTVSVVELHRIHPST</sequence>
<feature type="region of interest" description="Disordered" evidence="1">
    <location>
        <begin position="48"/>
        <end position="80"/>
    </location>
</feature>
<gene>
    <name evidence="2" type="ORF">NBR_LOCUS20282</name>
</gene>
<evidence type="ECO:0000313" key="2">
    <source>
        <dbReference type="EMBL" id="VDL84019.1"/>
    </source>
</evidence>
<keyword evidence="3" id="KW-1185">Reference proteome</keyword>
<evidence type="ECO:0000313" key="3">
    <source>
        <dbReference type="Proteomes" id="UP000271162"/>
    </source>
</evidence>
<protein>
    <submittedName>
        <fullName evidence="4">Miff domain-containing protein</fullName>
    </submittedName>
</protein>
<proteinExistence type="predicted"/>
<feature type="compositionally biased region" description="Polar residues" evidence="1">
    <location>
        <begin position="48"/>
        <end position="61"/>
    </location>
</feature>
<accession>A0A0N4YSQ9</accession>
<dbReference type="Proteomes" id="UP000271162">
    <property type="component" value="Unassembled WGS sequence"/>
</dbReference>
<name>A0A0N4YSQ9_NIPBR</name>
<dbReference type="WBParaSite" id="NBR_0002028101-mRNA-1">
    <property type="protein sequence ID" value="NBR_0002028101-mRNA-1"/>
    <property type="gene ID" value="NBR_0002028101"/>
</dbReference>
<evidence type="ECO:0000313" key="4">
    <source>
        <dbReference type="WBParaSite" id="NBR_0002028101-mRNA-1"/>
    </source>
</evidence>